<reference evidence="3" key="1">
    <citation type="submission" date="2011-08" db="EMBL/GenBank/DDBJ databases">
        <title>The draft genome of Latimeria chalumnae.</title>
        <authorList>
            <person name="Di Palma F."/>
            <person name="Alfoldi J."/>
            <person name="Johnson J."/>
            <person name="Berlin A."/>
            <person name="Gnerre S."/>
            <person name="Jaffe D."/>
            <person name="MacCallum I."/>
            <person name="Young S."/>
            <person name="Walker B.J."/>
            <person name="Lander E."/>
            <person name="Lindblad-Toh K."/>
        </authorList>
    </citation>
    <scope>NUCLEOTIDE SEQUENCE [LARGE SCALE GENOMIC DNA]</scope>
    <source>
        <strain evidence="3">Wild caught</strain>
    </source>
</reference>
<dbReference type="InterPro" id="IPR052387">
    <property type="entry name" value="Fibrocystin"/>
</dbReference>
<dbReference type="EMBL" id="AFYH01143964">
    <property type="status" value="NOT_ANNOTATED_CDS"/>
    <property type="molecule type" value="Genomic_DNA"/>
</dbReference>
<proteinExistence type="predicted"/>
<evidence type="ECO:0000313" key="2">
    <source>
        <dbReference type="Ensembl" id="ENSLACP00000009930.1"/>
    </source>
</evidence>
<reference evidence="2" key="2">
    <citation type="submission" date="2025-08" db="UniProtKB">
        <authorList>
            <consortium name="Ensembl"/>
        </authorList>
    </citation>
    <scope>IDENTIFICATION</scope>
</reference>
<evidence type="ECO:0000313" key="3">
    <source>
        <dbReference type="Proteomes" id="UP000008672"/>
    </source>
</evidence>
<dbReference type="SUPFAM" id="SSF51126">
    <property type="entry name" value="Pectin lyase-like"/>
    <property type="match status" value="1"/>
</dbReference>
<keyword evidence="3" id="KW-1185">Reference proteome</keyword>
<dbReference type="PANTHER" id="PTHR46769">
    <property type="entry name" value="POLYCYSTIC KIDNEY AND HEPATIC DISEASE 1 (AUTOSOMAL RECESSIVE)-LIKE 1"/>
    <property type="match status" value="1"/>
</dbReference>
<dbReference type="Ensembl" id="ENSLACT00000010006.1">
    <property type="protein sequence ID" value="ENSLACP00000009930.1"/>
    <property type="gene ID" value="ENSLACG00000008753.1"/>
</dbReference>
<dbReference type="PANTHER" id="PTHR46769:SF2">
    <property type="entry name" value="FIBROCYSTIN-L ISOFORM 2 PRECURSOR-RELATED"/>
    <property type="match status" value="1"/>
</dbReference>
<dbReference type="Proteomes" id="UP000008672">
    <property type="component" value="Unassembled WGS sequence"/>
</dbReference>
<evidence type="ECO:0000256" key="1">
    <source>
        <dbReference type="ARBA" id="ARBA00022729"/>
    </source>
</evidence>
<dbReference type="InterPro" id="IPR011050">
    <property type="entry name" value="Pectin_lyase_fold/virulence"/>
</dbReference>
<dbReference type="EMBL" id="AFYH01143965">
    <property type="status" value="NOT_ANNOTATED_CDS"/>
    <property type="molecule type" value="Genomic_DNA"/>
</dbReference>
<dbReference type="Gene3D" id="2.160.20.10">
    <property type="entry name" value="Single-stranded right-handed beta-helix, Pectin lyase-like"/>
    <property type="match status" value="1"/>
</dbReference>
<reference evidence="2" key="3">
    <citation type="submission" date="2025-09" db="UniProtKB">
        <authorList>
            <consortium name="Ensembl"/>
        </authorList>
    </citation>
    <scope>IDENTIFICATION</scope>
</reference>
<organism evidence="2 3">
    <name type="scientific">Latimeria chalumnae</name>
    <name type="common">Coelacanth</name>
    <dbReference type="NCBI Taxonomy" id="7897"/>
    <lineage>
        <taxon>Eukaryota</taxon>
        <taxon>Metazoa</taxon>
        <taxon>Chordata</taxon>
        <taxon>Craniata</taxon>
        <taxon>Vertebrata</taxon>
        <taxon>Euteleostomi</taxon>
        <taxon>Coelacanthiformes</taxon>
        <taxon>Coelacanthidae</taxon>
        <taxon>Latimeria</taxon>
    </lineage>
</organism>
<dbReference type="SMART" id="SM00710">
    <property type="entry name" value="PbH1"/>
    <property type="match status" value="5"/>
</dbReference>
<keyword evidence="1" id="KW-0732">Signal</keyword>
<dbReference type="InterPro" id="IPR012334">
    <property type="entry name" value="Pectin_lyas_fold"/>
</dbReference>
<dbReference type="GeneTree" id="ENSGT00940000157594"/>
<dbReference type="InterPro" id="IPR006626">
    <property type="entry name" value="PbH1"/>
</dbReference>
<dbReference type="AlphaFoldDB" id="H3AJV9"/>
<name>H3AJV9_LATCH</name>
<protein>
    <submittedName>
        <fullName evidence="2">Uncharacterized protein</fullName>
    </submittedName>
</protein>
<sequence>GCLIIGRSDKPHSGKVDILVKGNDLSKNKEAVAIDAISTNLTSHLGGLHLHGKKQMLYSTKLRKTAQAGDLELETQNSVDWNVGDEIAIATSNYDVNQTEIRKITAASGKTIHLNSALEYNHIVEANTLEDGRVYSLAADVAVLTRSIRMIFDIPSVNQGMLTSASVHIGTNSYNQTLHTGLVQITNVEFICSGSPVAVTPPKVPHFALKFNTVIQVSAEFTPFVKYCSFRYGAVGLFEVNGMDLEENTIYYVMGQGIHVTGSNVRVVKNLVISSLWSNSINDSEWPAAIEVSEGSHIVLQDNVVAGFQRAGFRIKGEKCTENSSPSTLWSGNEAYGGLYGVYMNKDGFQDCALVQGFLVWKCWDFGIYSQTPGSLIISNVTLVNNGMGIFTIVYSPPATSHQISDKSVLVKNSLLVGSSPGFSCNAVRLNTKKMILCICLLYTTFVNFKDVCNGEQNIIFMTNPLNEDLHHPIYLRGITLFNVKDEFKVFIHHPETR</sequence>
<accession>H3AJV9</accession>